<evidence type="ECO:0000313" key="6">
    <source>
        <dbReference type="Proteomes" id="UP000249898"/>
    </source>
</evidence>
<dbReference type="OrthoDB" id="5522755at2"/>
<dbReference type="PANTHER" id="PTHR33164">
    <property type="entry name" value="TRANSCRIPTIONAL REGULATOR, MARR FAMILY"/>
    <property type="match status" value="1"/>
</dbReference>
<reference evidence="5 6" key="1">
    <citation type="submission" date="2016-06" db="EMBL/GenBank/DDBJ databases">
        <title>The sequenced genome of the ice-adhering bacterium Marinomonas primoryensis, from Antarctica.</title>
        <authorList>
            <person name="Graham L."/>
            <person name="Vance T.D.R."/>
            <person name="Davies P.L."/>
        </authorList>
    </citation>
    <scope>NUCLEOTIDE SEQUENCE [LARGE SCALE GENOMIC DNA]</scope>
    <source>
        <strain evidence="5 6">AceL</strain>
    </source>
</reference>
<dbReference type="PROSITE" id="PS01117">
    <property type="entry name" value="HTH_MARR_1"/>
    <property type="match status" value="1"/>
</dbReference>
<dbReference type="AlphaFoldDB" id="A0A2Z4PTR2"/>
<feature type="domain" description="HTH marR-type" evidence="4">
    <location>
        <begin position="20"/>
        <end position="119"/>
    </location>
</feature>
<dbReference type="InterPro" id="IPR000835">
    <property type="entry name" value="HTH_MarR-typ"/>
</dbReference>
<dbReference type="SMART" id="SM00347">
    <property type="entry name" value="HTH_MARR"/>
    <property type="match status" value="1"/>
</dbReference>
<keyword evidence="2" id="KW-0238">DNA-binding</keyword>
<protein>
    <recommendedName>
        <fullName evidence="4">HTH marR-type domain-containing protein</fullName>
    </recommendedName>
</protein>
<dbReference type="GO" id="GO:0003677">
    <property type="term" value="F:DNA binding"/>
    <property type="evidence" value="ECO:0007669"/>
    <property type="project" value="UniProtKB-KW"/>
</dbReference>
<dbReference type="InterPro" id="IPR036390">
    <property type="entry name" value="WH_DNA-bd_sf"/>
</dbReference>
<gene>
    <name evidence="5" type="ORF">A8139_11300</name>
</gene>
<dbReference type="SUPFAM" id="SSF46785">
    <property type="entry name" value="Winged helix' DNA-binding domain"/>
    <property type="match status" value="1"/>
</dbReference>
<evidence type="ECO:0000256" key="3">
    <source>
        <dbReference type="ARBA" id="ARBA00023163"/>
    </source>
</evidence>
<dbReference type="GO" id="GO:0006950">
    <property type="term" value="P:response to stress"/>
    <property type="evidence" value="ECO:0007669"/>
    <property type="project" value="TreeGrafter"/>
</dbReference>
<keyword evidence="3" id="KW-0804">Transcription</keyword>
<accession>A0A2Z4PTR2</accession>
<dbReference type="InterPro" id="IPR036388">
    <property type="entry name" value="WH-like_DNA-bd_sf"/>
</dbReference>
<dbReference type="InterPro" id="IPR023187">
    <property type="entry name" value="Tscrpt_reg_MarR-type_CS"/>
</dbReference>
<dbReference type="InterPro" id="IPR039422">
    <property type="entry name" value="MarR/SlyA-like"/>
</dbReference>
<evidence type="ECO:0000256" key="2">
    <source>
        <dbReference type="ARBA" id="ARBA00023125"/>
    </source>
</evidence>
<dbReference type="Pfam" id="PF12802">
    <property type="entry name" value="MarR_2"/>
    <property type="match status" value="1"/>
</dbReference>
<dbReference type="GO" id="GO:0003700">
    <property type="term" value="F:DNA-binding transcription factor activity"/>
    <property type="evidence" value="ECO:0007669"/>
    <property type="project" value="InterPro"/>
</dbReference>
<evidence type="ECO:0000259" key="4">
    <source>
        <dbReference type="SMART" id="SM00347"/>
    </source>
</evidence>
<keyword evidence="1" id="KW-0805">Transcription regulation</keyword>
<evidence type="ECO:0000256" key="1">
    <source>
        <dbReference type="ARBA" id="ARBA00023015"/>
    </source>
</evidence>
<evidence type="ECO:0000313" key="5">
    <source>
        <dbReference type="EMBL" id="AWY00509.1"/>
    </source>
</evidence>
<dbReference type="EMBL" id="CP016181">
    <property type="protein sequence ID" value="AWY00509.1"/>
    <property type="molecule type" value="Genomic_DNA"/>
</dbReference>
<dbReference type="Proteomes" id="UP000249898">
    <property type="component" value="Chromosome"/>
</dbReference>
<sequence length="183" mass="20269">MNYSSERIADLLVHIVRRSVQRSASELTSAQWSALRFFAHANQFSRQPSAFASYHGTTRGTASQTVKSLVKLGYLERSRGLSDRRSAVFDVTPPGMEALNTDPLKTLVQTIDDLPQEQRESLCASLLTFNKGSQEVGAKTHFGTCLNCKHFRQSSLNSGFCNHSAAALDVYEIDKLCCKFSSI</sequence>
<dbReference type="Gene3D" id="1.10.10.10">
    <property type="entry name" value="Winged helix-like DNA-binding domain superfamily/Winged helix DNA-binding domain"/>
    <property type="match status" value="1"/>
</dbReference>
<proteinExistence type="predicted"/>
<organism evidence="5 6">
    <name type="scientific">Marinomonas primoryensis</name>
    <dbReference type="NCBI Taxonomy" id="178399"/>
    <lineage>
        <taxon>Bacteria</taxon>
        <taxon>Pseudomonadati</taxon>
        <taxon>Pseudomonadota</taxon>
        <taxon>Gammaproteobacteria</taxon>
        <taxon>Oceanospirillales</taxon>
        <taxon>Oceanospirillaceae</taxon>
        <taxon>Marinomonas</taxon>
    </lineage>
</organism>
<dbReference type="RefSeq" id="WP_112138183.1">
    <property type="nucleotide sequence ID" value="NZ_CP016181.1"/>
</dbReference>
<name>A0A2Z4PTR2_9GAMM</name>
<dbReference type="PANTHER" id="PTHR33164:SF89">
    <property type="entry name" value="MARR FAMILY REGULATORY PROTEIN"/>
    <property type="match status" value="1"/>
</dbReference>